<dbReference type="PANTHER" id="PTHR47233">
    <property type="entry name" value="CHEMOTAXIS PROTEIN CHEV"/>
    <property type="match status" value="1"/>
</dbReference>
<dbReference type="SMART" id="SM00260">
    <property type="entry name" value="CheW"/>
    <property type="match status" value="1"/>
</dbReference>
<dbReference type="Pfam" id="PF01584">
    <property type="entry name" value="CheW"/>
    <property type="match status" value="1"/>
</dbReference>
<reference evidence="4 5" key="1">
    <citation type="submission" date="2017-11" db="EMBL/GenBank/DDBJ databases">
        <title>Genome-resolved metagenomics identifies genetic mobility, metabolic interactions, and unexpected diversity in perchlorate-reducing communities.</title>
        <authorList>
            <person name="Barnum T.P."/>
            <person name="Figueroa I.A."/>
            <person name="Carlstrom C.I."/>
            <person name="Lucas L.N."/>
            <person name="Engelbrektson A.L."/>
            <person name="Coates J.D."/>
        </authorList>
    </citation>
    <scope>NUCLEOTIDE SEQUENCE [LARGE SCALE GENOMIC DNA]</scope>
    <source>
        <strain evidence="4">BM301</strain>
    </source>
</reference>
<dbReference type="PANTHER" id="PTHR47233:SF2">
    <property type="entry name" value="CHEMOTAXIS SIGNAL TRANSDUCTION SYSTEM RESPONSE REGULATOR CHEV"/>
    <property type="match status" value="1"/>
</dbReference>
<dbReference type="InterPro" id="IPR036061">
    <property type="entry name" value="CheW-like_dom_sf"/>
</dbReference>
<dbReference type="Gene3D" id="3.40.50.2300">
    <property type="match status" value="1"/>
</dbReference>
<evidence type="ECO:0000259" key="3">
    <source>
        <dbReference type="PROSITE" id="PS50851"/>
    </source>
</evidence>
<dbReference type="Gene3D" id="2.30.30.40">
    <property type="entry name" value="SH3 Domains"/>
    <property type="match status" value="1"/>
</dbReference>
<dbReference type="PROSITE" id="PS50851">
    <property type="entry name" value="CHEW"/>
    <property type="match status" value="1"/>
</dbReference>
<feature type="modified residue" description="4-aspartylphosphate" evidence="1">
    <location>
        <position position="258"/>
    </location>
</feature>
<dbReference type="InterPro" id="IPR024181">
    <property type="entry name" value="Chemotax_regulator_CheV"/>
</dbReference>
<dbReference type="STRING" id="1111735.GCA_000428045_02699"/>
<proteinExistence type="predicted"/>
<dbReference type="PROSITE" id="PS50110">
    <property type="entry name" value="RESPONSE_REGULATORY"/>
    <property type="match status" value="1"/>
</dbReference>
<feature type="domain" description="CheW-like" evidence="3">
    <location>
        <begin position="39"/>
        <end position="181"/>
    </location>
</feature>
<dbReference type="SUPFAM" id="SSF52172">
    <property type="entry name" value="CheY-like"/>
    <property type="match status" value="1"/>
</dbReference>
<protein>
    <submittedName>
        <fullName evidence="4">Chemotaxis protein CheV</fullName>
    </submittedName>
</protein>
<dbReference type="AlphaFoldDB" id="A0A2N6D0G8"/>
<dbReference type="InterPro" id="IPR011006">
    <property type="entry name" value="CheY-like_superfamily"/>
</dbReference>
<dbReference type="SUPFAM" id="SSF50341">
    <property type="entry name" value="CheW-like"/>
    <property type="match status" value="1"/>
</dbReference>
<feature type="domain" description="Response regulatory" evidence="2">
    <location>
        <begin position="204"/>
        <end position="325"/>
    </location>
</feature>
<organism evidence="4 5">
    <name type="scientific">Sedimenticola selenatireducens</name>
    <dbReference type="NCBI Taxonomy" id="191960"/>
    <lineage>
        <taxon>Bacteria</taxon>
        <taxon>Pseudomonadati</taxon>
        <taxon>Pseudomonadota</taxon>
        <taxon>Gammaproteobacteria</taxon>
        <taxon>Chromatiales</taxon>
        <taxon>Sedimenticolaceae</taxon>
        <taxon>Sedimenticola</taxon>
    </lineage>
</organism>
<sequence length="328" mass="36149">MVEWRDCWFLPIVVVNSITHVLFVTTENSNQQKNQNRTQQRMLLFTLFGRQVFGINVLKIKEIIPYHAMNTLPGANPAIIGIARLRGQPFPVIDLSSALGMTTTKDVAEFADCSIIISEFNRSLQGFLVKKVDKIIPLGWDAIQPPPASSGRFNYITGVINIDDKIVEVIDVERVLNEVAPPKDSTGKGVSLSDEQLELLRRKLILVVDDSGLARKQVSQTLAMIGIDPVMANDGKEALQLLHALHAEGRTVDLIISDIEMPEMDGYTLTRELRKDQDFASVYILLHTSLAGAVSQEYATASGANAALTKFVTEELAEAVLEGLGQDH</sequence>
<evidence type="ECO:0000259" key="2">
    <source>
        <dbReference type="PROSITE" id="PS50110"/>
    </source>
</evidence>
<evidence type="ECO:0000256" key="1">
    <source>
        <dbReference type="PROSITE-ProRule" id="PRU00169"/>
    </source>
</evidence>
<dbReference type="GO" id="GO:0000160">
    <property type="term" value="P:phosphorelay signal transduction system"/>
    <property type="evidence" value="ECO:0007669"/>
    <property type="project" value="InterPro"/>
</dbReference>
<dbReference type="InterPro" id="IPR001789">
    <property type="entry name" value="Sig_transdc_resp-reg_receiver"/>
</dbReference>
<keyword evidence="1" id="KW-0597">Phosphoprotein</keyword>
<dbReference type="InterPro" id="IPR002545">
    <property type="entry name" value="CheW-lke_dom"/>
</dbReference>
<accession>A0A2N6D0G8</accession>
<dbReference type="SMART" id="SM00448">
    <property type="entry name" value="REC"/>
    <property type="match status" value="1"/>
</dbReference>
<dbReference type="PIRSF" id="PIRSF002867">
    <property type="entry name" value="CheV"/>
    <property type="match status" value="1"/>
</dbReference>
<evidence type="ECO:0000313" key="4">
    <source>
        <dbReference type="EMBL" id="PLX63157.1"/>
    </source>
</evidence>
<evidence type="ECO:0000313" key="5">
    <source>
        <dbReference type="Proteomes" id="UP000235015"/>
    </source>
</evidence>
<dbReference type="Gene3D" id="2.40.50.180">
    <property type="entry name" value="CheA-289, Domain 4"/>
    <property type="match status" value="1"/>
</dbReference>
<gene>
    <name evidence="4" type="ORF">C0630_03100</name>
</gene>
<dbReference type="Pfam" id="PF00072">
    <property type="entry name" value="Response_reg"/>
    <property type="match status" value="1"/>
</dbReference>
<dbReference type="Proteomes" id="UP000235015">
    <property type="component" value="Unassembled WGS sequence"/>
</dbReference>
<dbReference type="GO" id="GO:0006935">
    <property type="term" value="P:chemotaxis"/>
    <property type="evidence" value="ECO:0007669"/>
    <property type="project" value="InterPro"/>
</dbReference>
<comment type="caution">
    <text evidence="4">The sequence shown here is derived from an EMBL/GenBank/DDBJ whole genome shotgun (WGS) entry which is preliminary data.</text>
</comment>
<name>A0A2N6D0G8_9GAMM</name>
<dbReference type="EMBL" id="PKUN01000002">
    <property type="protein sequence ID" value="PLX63157.1"/>
    <property type="molecule type" value="Genomic_DNA"/>
</dbReference>